<dbReference type="Proteomes" id="UP000273145">
    <property type="component" value="Chromosome"/>
</dbReference>
<dbReference type="AlphaFoldDB" id="A0A3S8RQL9"/>
<accession>A0A3S8RQL9</accession>
<proteinExistence type="predicted"/>
<feature type="domain" description="NAD-dependent epimerase/dehydratase" evidence="3">
    <location>
        <begin position="5"/>
        <end position="119"/>
    </location>
</feature>
<name>A0A3S8RQL9_9BACL</name>
<dbReference type="InterPro" id="IPR001509">
    <property type="entry name" value="Epimerase_deHydtase"/>
</dbReference>
<dbReference type="InterPro" id="IPR036291">
    <property type="entry name" value="NAD(P)-bd_dom_sf"/>
</dbReference>
<evidence type="ECO:0000313" key="5">
    <source>
        <dbReference type="Proteomes" id="UP000273145"/>
    </source>
</evidence>
<dbReference type="EMBL" id="CP034248">
    <property type="protein sequence ID" value="AZK45256.1"/>
    <property type="molecule type" value="Genomic_DNA"/>
</dbReference>
<dbReference type="Pfam" id="PF01370">
    <property type="entry name" value="Epimerase"/>
    <property type="match status" value="1"/>
</dbReference>
<gene>
    <name evidence="4" type="ORF">EIM92_02760</name>
</gene>
<dbReference type="PANTHER" id="PTHR14097:SF7">
    <property type="entry name" value="OXIDOREDUCTASE HTATIP2"/>
    <property type="match status" value="1"/>
</dbReference>
<dbReference type="OrthoDB" id="9798632at2"/>
<keyword evidence="2" id="KW-0472">Membrane</keyword>
<evidence type="ECO:0000256" key="2">
    <source>
        <dbReference type="ARBA" id="ARBA00023136"/>
    </source>
</evidence>
<dbReference type="Gene3D" id="3.40.50.720">
    <property type="entry name" value="NAD(P)-binding Rossmann-like Domain"/>
    <property type="match status" value="1"/>
</dbReference>
<organism evidence="4 5">
    <name type="scientific">Paenibacillus lentus</name>
    <dbReference type="NCBI Taxonomy" id="1338368"/>
    <lineage>
        <taxon>Bacteria</taxon>
        <taxon>Bacillati</taxon>
        <taxon>Bacillota</taxon>
        <taxon>Bacilli</taxon>
        <taxon>Bacillales</taxon>
        <taxon>Paenibacillaceae</taxon>
        <taxon>Paenibacillus</taxon>
    </lineage>
</organism>
<protein>
    <submittedName>
        <fullName evidence="4">Oxidoreductase</fullName>
    </submittedName>
</protein>
<dbReference type="SUPFAM" id="SSF51735">
    <property type="entry name" value="NAD(P)-binding Rossmann-fold domains"/>
    <property type="match status" value="1"/>
</dbReference>
<dbReference type="KEGG" id="plen:EIM92_02760"/>
<evidence type="ECO:0000256" key="1">
    <source>
        <dbReference type="ARBA" id="ARBA00004370"/>
    </source>
</evidence>
<comment type="subcellular location">
    <subcellularLocation>
        <location evidence="1">Membrane</location>
    </subcellularLocation>
</comment>
<evidence type="ECO:0000259" key="3">
    <source>
        <dbReference type="Pfam" id="PF01370"/>
    </source>
</evidence>
<evidence type="ECO:0000313" key="4">
    <source>
        <dbReference type="EMBL" id="AZK45256.1"/>
    </source>
</evidence>
<keyword evidence="5" id="KW-1185">Reference proteome</keyword>
<dbReference type="GO" id="GO:0016020">
    <property type="term" value="C:membrane"/>
    <property type="evidence" value="ECO:0007669"/>
    <property type="project" value="UniProtKB-SubCell"/>
</dbReference>
<dbReference type="RefSeq" id="WP_125081375.1">
    <property type="nucleotide sequence ID" value="NZ_CP034248.1"/>
</dbReference>
<reference evidence="4 5" key="1">
    <citation type="submission" date="2018-11" db="EMBL/GenBank/DDBJ databases">
        <title>Genome sequencing of Paenibacillus lentus DSM25539(T).</title>
        <authorList>
            <person name="Kook J.-K."/>
            <person name="Park S.-N."/>
            <person name="Lim Y.K."/>
        </authorList>
    </citation>
    <scope>NUCLEOTIDE SEQUENCE [LARGE SCALE GENOMIC DNA]</scope>
    <source>
        <strain evidence="4 5">DSM 25539</strain>
    </source>
</reference>
<sequence length="219" mass="24759">MGKIALIVGGSGLVGRKLLHLLLEGQRYDSVVAFVRAPLHVEHPKLTELIIDFDQLEQYEQHFCADDVFCCLGTTIKKAKTQEAMYKIDVEYPLTIAQLALGQGAQHFLFISAIGANADSRIFYSRIKGIAERELREMPYDSLSILRPSLLLGEREEYRLAERWGGVIFQALSFLLIGPLRKYRAIEAETVARAMYRMAMNSSKKTAIYSSEQIEQLGR</sequence>
<dbReference type="CDD" id="cd05250">
    <property type="entry name" value="CC3_like_SDR_a"/>
    <property type="match status" value="1"/>
</dbReference>
<dbReference type="PANTHER" id="PTHR14097">
    <property type="entry name" value="OXIDOREDUCTASE HTATIP2"/>
    <property type="match status" value="1"/>
</dbReference>